<comment type="caution">
    <text evidence="1">The sequence shown here is derived from an EMBL/GenBank/DDBJ whole genome shotgun (WGS) entry which is preliminary data.</text>
</comment>
<proteinExistence type="predicted"/>
<dbReference type="PANTHER" id="PTHR10773:SF19">
    <property type="match status" value="1"/>
</dbReference>
<sequence>IPDTVRKLILFSDSTIGQNRNSIVSAMFLTLLEMHCSIKSIEHVFLEAGHTRLEVDSKHSVIERSKQHVDKIHVPSDWYDLVRKLGTSTKNFPNGRFHVVEMKGEFCDFHALFKGPLIKRTTTTTNDKFVWLSTPLLRYDANKPGKVFFKKNIRDTGYGCLDFQRTGKAGAYSAGHLQKYVKKIYLSPLPVTESKKKDLMKLLKLLPPSCHEFYRSITCDASQSDSDLNSESE</sequence>
<reference evidence="1" key="1">
    <citation type="submission" date="2021-07" db="EMBL/GenBank/DDBJ databases">
        <authorList>
            <person name="Catto M.A."/>
            <person name="Jacobson A."/>
            <person name="Kennedy G."/>
            <person name="Labadie P."/>
            <person name="Hunt B.G."/>
            <person name="Srinivasan R."/>
        </authorList>
    </citation>
    <scope>NUCLEOTIDE SEQUENCE</scope>
    <source>
        <strain evidence="1">PL_HMW_Pooled</strain>
        <tissue evidence="1">Head</tissue>
    </source>
</reference>
<keyword evidence="1" id="KW-0808">Transferase</keyword>
<feature type="non-terminal residue" evidence="1">
    <location>
        <position position="1"/>
    </location>
</feature>
<evidence type="ECO:0000313" key="2">
    <source>
        <dbReference type="Proteomes" id="UP001219518"/>
    </source>
</evidence>
<evidence type="ECO:0000313" key="1">
    <source>
        <dbReference type="EMBL" id="KAK3925963.1"/>
    </source>
</evidence>
<accession>A0AAE1HRB0</accession>
<dbReference type="EMBL" id="JAHWGI010001242">
    <property type="protein sequence ID" value="KAK3925963.1"/>
    <property type="molecule type" value="Genomic_DNA"/>
</dbReference>
<keyword evidence="1" id="KW-0489">Methyltransferase</keyword>
<gene>
    <name evidence="1" type="ORF">KUF71_014212</name>
</gene>
<organism evidence="1 2">
    <name type="scientific">Frankliniella fusca</name>
    <dbReference type="NCBI Taxonomy" id="407009"/>
    <lineage>
        <taxon>Eukaryota</taxon>
        <taxon>Metazoa</taxon>
        <taxon>Ecdysozoa</taxon>
        <taxon>Arthropoda</taxon>
        <taxon>Hexapoda</taxon>
        <taxon>Insecta</taxon>
        <taxon>Pterygota</taxon>
        <taxon>Neoptera</taxon>
        <taxon>Paraneoptera</taxon>
        <taxon>Thysanoptera</taxon>
        <taxon>Terebrantia</taxon>
        <taxon>Thripoidea</taxon>
        <taxon>Thripidae</taxon>
        <taxon>Frankliniella</taxon>
    </lineage>
</organism>
<dbReference type="Proteomes" id="UP001219518">
    <property type="component" value="Unassembled WGS sequence"/>
</dbReference>
<dbReference type="GO" id="GO:0008168">
    <property type="term" value="F:methyltransferase activity"/>
    <property type="evidence" value="ECO:0007669"/>
    <property type="project" value="UniProtKB-KW"/>
</dbReference>
<protein>
    <submittedName>
        <fullName evidence="1">Ribosomal RNA large subunit methyltransferase E</fullName>
    </submittedName>
</protein>
<keyword evidence="2" id="KW-1185">Reference proteome</keyword>
<name>A0AAE1HRB0_9NEOP</name>
<reference evidence="1" key="2">
    <citation type="journal article" date="2023" name="BMC Genomics">
        <title>Pest status, molecular evolution, and epigenetic factors derived from the genome assembly of Frankliniella fusca, a thysanopteran phytovirus vector.</title>
        <authorList>
            <person name="Catto M.A."/>
            <person name="Labadie P.E."/>
            <person name="Jacobson A.L."/>
            <person name="Kennedy G.G."/>
            <person name="Srinivasan R."/>
            <person name="Hunt B.G."/>
        </authorList>
    </citation>
    <scope>NUCLEOTIDE SEQUENCE</scope>
    <source>
        <strain evidence="1">PL_HMW_Pooled</strain>
    </source>
</reference>
<dbReference type="AlphaFoldDB" id="A0AAE1HRB0"/>
<dbReference type="PANTHER" id="PTHR10773">
    <property type="entry name" value="DNA-DIRECTED RNA POLYMERASES I, II, AND III SUBUNIT RPABC2"/>
    <property type="match status" value="1"/>
</dbReference>
<dbReference type="GO" id="GO:0032259">
    <property type="term" value="P:methylation"/>
    <property type="evidence" value="ECO:0007669"/>
    <property type="project" value="UniProtKB-KW"/>
</dbReference>